<keyword evidence="1" id="KW-0732">Signal</keyword>
<feature type="signal peptide" evidence="1">
    <location>
        <begin position="1"/>
        <end position="19"/>
    </location>
</feature>
<accession>A0A0M5ILE5</accession>
<reference evidence="2" key="2">
    <citation type="submission" date="2015-06" db="EMBL/GenBank/DDBJ databases">
        <authorList>
            <person name="Hoefler B.C."/>
            <person name="Straight P.D."/>
        </authorList>
    </citation>
    <scope>NUCLEOTIDE SEQUENCE</scope>
</reference>
<dbReference type="EMBL" id="KT215394">
    <property type="protein sequence ID" value="ALC04449.1"/>
    <property type="molecule type" value="mRNA"/>
</dbReference>
<name>A0A0M5ILE5_9STRA</name>
<proteinExistence type="evidence at transcript level"/>
<sequence>MKVLIVVAALATLLMPVHGALRQCAGTGPDNRYEGSGYLTADFTEKACAASGGSMDPNRKGNQKCCNVPDARQGDFNGSCKGQKAGNNFPGFRPTAQPC</sequence>
<evidence type="ECO:0000313" key="2">
    <source>
        <dbReference type="EMBL" id="ALC04449.1"/>
    </source>
</evidence>
<dbReference type="AlphaFoldDB" id="A0A0M5ILE5"/>
<evidence type="ECO:0000256" key="1">
    <source>
        <dbReference type="SAM" id="SignalP"/>
    </source>
</evidence>
<gene>
    <name evidence="2" type="primary">scr99</name>
</gene>
<reference evidence="2" key="1">
    <citation type="journal article" date="2015" name="Mol. Plant Pathol.">
        <title>SCR96, a small cysteine-rich secretory protein of Phytophthora cactorum, can trigger cell death in the Solanaceae and is important for the pathogenicity and oxidative stress tolerance.</title>
        <authorList>
            <person name="Chen X.R."/>
            <person name="Li Y.P."/>
            <person name="Li Q.Y."/>
            <person name="Xing Y.P."/>
            <person name="Liu B.B."/>
            <person name="Tong Y.H."/>
            <person name="Xu J.Y."/>
        </authorList>
    </citation>
    <scope>NUCLEOTIDE SEQUENCE</scope>
</reference>
<protein>
    <submittedName>
        <fullName evidence="2">Small cysteine-rich secretory protein SCR99</fullName>
    </submittedName>
</protein>
<organism evidence="2">
    <name type="scientific">Phytophthora cactorum</name>
    <dbReference type="NCBI Taxonomy" id="29920"/>
    <lineage>
        <taxon>Eukaryota</taxon>
        <taxon>Sar</taxon>
        <taxon>Stramenopiles</taxon>
        <taxon>Oomycota</taxon>
        <taxon>Peronosporomycetes</taxon>
        <taxon>Peronosporales</taxon>
        <taxon>Peronosporaceae</taxon>
        <taxon>Phytophthora</taxon>
    </lineage>
</organism>
<feature type="chain" id="PRO_5005803136" evidence="1">
    <location>
        <begin position="20"/>
        <end position="99"/>
    </location>
</feature>